<dbReference type="Proteomes" id="UP001295469">
    <property type="component" value="Chromosome C03"/>
</dbReference>
<gene>
    <name evidence="1" type="ORF">DARMORV10_C03P34400.1</name>
</gene>
<dbReference type="EMBL" id="HG994367">
    <property type="protein sequence ID" value="CAF1702136.1"/>
    <property type="molecule type" value="Genomic_DNA"/>
</dbReference>
<accession>A0A816IDL1</accession>
<proteinExistence type="predicted"/>
<name>A0A816IDL1_BRANA</name>
<sequence length="66" mass="8094">MFFFVRLYNSFDREIDFLFRLIRFSLRFGNYCCDFNLNHSYSSWSLSCLFDLGLNNIFSIFYQLSE</sequence>
<protein>
    <submittedName>
        <fullName evidence="1">(rape) hypothetical protein</fullName>
    </submittedName>
</protein>
<organism evidence="1">
    <name type="scientific">Brassica napus</name>
    <name type="common">Rape</name>
    <dbReference type="NCBI Taxonomy" id="3708"/>
    <lineage>
        <taxon>Eukaryota</taxon>
        <taxon>Viridiplantae</taxon>
        <taxon>Streptophyta</taxon>
        <taxon>Embryophyta</taxon>
        <taxon>Tracheophyta</taxon>
        <taxon>Spermatophyta</taxon>
        <taxon>Magnoliopsida</taxon>
        <taxon>eudicotyledons</taxon>
        <taxon>Gunneridae</taxon>
        <taxon>Pentapetalae</taxon>
        <taxon>rosids</taxon>
        <taxon>malvids</taxon>
        <taxon>Brassicales</taxon>
        <taxon>Brassicaceae</taxon>
        <taxon>Brassiceae</taxon>
        <taxon>Brassica</taxon>
    </lineage>
</organism>
<evidence type="ECO:0000313" key="1">
    <source>
        <dbReference type="EMBL" id="CAF1702136.1"/>
    </source>
</evidence>
<reference evidence="1" key="1">
    <citation type="submission" date="2021-01" db="EMBL/GenBank/DDBJ databases">
        <authorList>
            <consortium name="Genoscope - CEA"/>
            <person name="William W."/>
        </authorList>
    </citation>
    <scope>NUCLEOTIDE SEQUENCE</scope>
</reference>
<dbReference type="AlphaFoldDB" id="A0A816IDL1"/>